<dbReference type="Gene3D" id="2.40.37.10">
    <property type="entry name" value="Lyase, Ornithine Decarboxylase, Chain A, domain 1"/>
    <property type="match status" value="1"/>
</dbReference>
<dbReference type="GO" id="GO:0005829">
    <property type="term" value="C:cytosol"/>
    <property type="evidence" value="ECO:0007669"/>
    <property type="project" value="TreeGrafter"/>
</dbReference>
<dbReference type="InterPro" id="IPR000821">
    <property type="entry name" value="Ala_racemase"/>
</dbReference>
<feature type="active site" description="Proton acceptor; specific for D-alanine" evidence="7">
    <location>
        <position position="45"/>
    </location>
</feature>
<dbReference type="CDD" id="cd00430">
    <property type="entry name" value="PLPDE_III_AR"/>
    <property type="match status" value="1"/>
</dbReference>
<comment type="function">
    <text evidence="7">Catalyzes the interconversion of L-alanine and D-alanine. May also act on other amino acids.</text>
</comment>
<dbReference type="PRINTS" id="PR00992">
    <property type="entry name" value="ALARACEMASE"/>
</dbReference>
<dbReference type="Gene3D" id="3.20.20.10">
    <property type="entry name" value="Alanine racemase"/>
    <property type="match status" value="1"/>
</dbReference>
<accession>A0AAE3U1Q9</accession>
<dbReference type="SMART" id="SM01005">
    <property type="entry name" value="Ala_racemase_C"/>
    <property type="match status" value="1"/>
</dbReference>
<evidence type="ECO:0000256" key="9">
    <source>
        <dbReference type="PIRSR" id="PIRSR600821-52"/>
    </source>
</evidence>
<evidence type="ECO:0000313" key="11">
    <source>
        <dbReference type="EMBL" id="MDI7921927.1"/>
    </source>
</evidence>
<evidence type="ECO:0000256" key="6">
    <source>
        <dbReference type="ARBA" id="ARBA00023235"/>
    </source>
</evidence>
<comment type="cofactor">
    <cofactor evidence="2 7 8">
        <name>pyridoxal 5'-phosphate</name>
        <dbReference type="ChEBI" id="CHEBI:597326"/>
    </cofactor>
</comment>
<evidence type="ECO:0000256" key="4">
    <source>
        <dbReference type="ARBA" id="ARBA00013089"/>
    </source>
</evidence>
<dbReference type="InterPro" id="IPR029066">
    <property type="entry name" value="PLP-binding_barrel"/>
</dbReference>
<dbReference type="AlphaFoldDB" id="A0AAE3U1Q9"/>
<feature type="domain" description="Alanine racemase C-terminal" evidence="10">
    <location>
        <begin position="245"/>
        <end position="371"/>
    </location>
</feature>
<dbReference type="SUPFAM" id="SSF50621">
    <property type="entry name" value="Alanine racemase C-terminal domain-like"/>
    <property type="match status" value="1"/>
</dbReference>
<dbReference type="InterPro" id="IPR009006">
    <property type="entry name" value="Ala_racemase/Decarboxylase_C"/>
</dbReference>
<evidence type="ECO:0000256" key="1">
    <source>
        <dbReference type="ARBA" id="ARBA00000316"/>
    </source>
</evidence>
<proteinExistence type="inferred from homology"/>
<dbReference type="Pfam" id="PF01168">
    <property type="entry name" value="Ala_racemase_N"/>
    <property type="match status" value="1"/>
</dbReference>
<evidence type="ECO:0000313" key="12">
    <source>
        <dbReference type="Proteomes" id="UP001161580"/>
    </source>
</evidence>
<dbReference type="Pfam" id="PF00842">
    <property type="entry name" value="Ala_racemase_C"/>
    <property type="match status" value="1"/>
</dbReference>
<reference evidence="11" key="1">
    <citation type="submission" date="2022-03" db="EMBL/GenBank/DDBJ databases">
        <title>Fererhizobium litorale gen. nov., sp. nov., isolated from sandy sediments of the Sea of Japan seashore.</title>
        <authorList>
            <person name="Romanenko L."/>
            <person name="Kurilenko V."/>
            <person name="Otstavnykh N."/>
            <person name="Svetashev V."/>
            <person name="Tekutyeva L."/>
            <person name="Isaeva M."/>
            <person name="Mikhailov V."/>
        </authorList>
    </citation>
    <scope>NUCLEOTIDE SEQUENCE</scope>
    <source>
        <strain evidence="11">KMM 9576</strain>
    </source>
</reference>
<evidence type="ECO:0000259" key="10">
    <source>
        <dbReference type="SMART" id="SM01005"/>
    </source>
</evidence>
<evidence type="ECO:0000256" key="3">
    <source>
        <dbReference type="ARBA" id="ARBA00007880"/>
    </source>
</evidence>
<dbReference type="PANTHER" id="PTHR30511:SF0">
    <property type="entry name" value="ALANINE RACEMASE, CATABOLIC-RELATED"/>
    <property type="match status" value="1"/>
</dbReference>
<gene>
    <name evidence="11" type="primary">alr</name>
    <name evidence="11" type="ORF">MRS75_07470</name>
</gene>
<comment type="similarity">
    <text evidence="3 7">Belongs to the alanine racemase family.</text>
</comment>
<protein>
    <recommendedName>
        <fullName evidence="4 7">Alanine racemase</fullName>
        <ecNumber evidence="4 7">5.1.1.1</ecNumber>
    </recommendedName>
</protein>
<dbReference type="HAMAP" id="MF_01201">
    <property type="entry name" value="Ala_racemase"/>
    <property type="match status" value="1"/>
</dbReference>
<feature type="active site" description="Proton acceptor; specific for L-alanine" evidence="7">
    <location>
        <position position="266"/>
    </location>
</feature>
<feature type="binding site" evidence="7 9">
    <location>
        <position position="314"/>
    </location>
    <ligand>
        <name>substrate</name>
    </ligand>
</feature>
<dbReference type="EMBL" id="JALDYZ010000003">
    <property type="protein sequence ID" value="MDI7921927.1"/>
    <property type="molecule type" value="Genomic_DNA"/>
</dbReference>
<dbReference type="InterPro" id="IPR020622">
    <property type="entry name" value="Ala_racemase_pyridoxalP-BS"/>
</dbReference>
<dbReference type="InterPro" id="IPR001608">
    <property type="entry name" value="Ala_racemase_N"/>
</dbReference>
<feature type="binding site" evidence="7 9">
    <location>
        <position position="144"/>
    </location>
    <ligand>
        <name>substrate</name>
    </ligand>
</feature>
<keyword evidence="12" id="KW-1185">Reference proteome</keyword>
<evidence type="ECO:0000256" key="5">
    <source>
        <dbReference type="ARBA" id="ARBA00022898"/>
    </source>
</evidence>
<dbReference type="SUPFAM" id="SSF51419">
    <property type="entry name" value="PLP-binding barrel"/>
    <property type="match status" value="1"/>
</dbReference>
<feature type="modified residue" description="N6-(pyridoxal phosphate)lysine" evidence="7 8">
    <location>
        <position position="45"/>
    </location>
</feature>
<dbReference type="Proteomes" id="UP001161580">
    <property type="component" value="Unassembled WGS sequence"/>
</dbReference>
<dbReference type="EC" id="5.1.1.1" evidence="4 7"/>
<dbReference type="NCBIfam" id="TIGR00492">
    <property type="entry name" value="alr"/>
    <property type="match status" value="1"/>
</dbReference>
<keyword evidence="5 7" id="KW-0663">Pyridoxal phosphate</keyword>
<comment type="catalytic activity">
    <reaction evidence="1 7">
        <text>L-alanine = D-alanine</text>
        <dbReference type="Rhea" id="RHEA:20249"/>
        <dbReference type="ChEBI" id="CHEBI:57416"/>
        <dbReference type="ChEBI" id="CHEBI:57972"/>
        <dbReference type="EC" id="5.1.1.1"/>
    </reaction>
</comment>
<dbReference type="GO" id="GO:0008784">
    <property type="term" value="F:alanine racemase activity"/>
    <property type="evidence" value="ECO:0007669"/>
    <property type="project" value="UniProtKB-UniRule"/>
</dbReference>
<dbReference type="GO" id="GO:0030170">
    <property type="term" value="F:pyridoxal phosphate binding"/>
    <property type="evidence" value="ECO:0007669"/>
    <property type="project" value="UniProtKB-UniRule"/>
</dbReference>
<sequence length="373" mass="39259">MINAKIEHDGAGACGLLSIDLGALRANYLALCRRTAPVKVAAVVKADAYGLGAGRVAPVLYAAGCRNFFVAHFHEALRLKPYIPSDADIYVLNGLQPGSEITCADAGIVPVLNSLEQLANWSTLGRDRQTRLPAALQFDTGMSRLGLAPEETQEIVGQPSLLDWVDVSFIMSHLACGDEPDNAANTGALANMREVAALFPAARVCFANSGGILLGTDFHGDLARTGIALYGGAPVAGLANPMKPVVRLSVRVIQTRTVPAGTAVGYGGAHVTKGETRLATISAGYADGLPRHLSDTGAAYFDGVRLPIVGRVSMDSMTLDVSALPESALKLGSLVELIGEHQTLEDIANASGTISYEILTRLGQRYHREYLPA</sequence>
<comment type="caution">
    <text evidence="11">The sequence shown here is derived from an EMBL/GenBank/DDBJ whole genome shotgun (WGS) entry which is preliminary data.</text>
</comment>
<comment type="pathway">
    <text evidence="7">Amino-acid biosynthesis; D-alanine biosynthesis; D-alanine from L-alanine: step 1/1.</text>
</comment>
<keyword evidence="6 7" id="KW-0413">Isomerase</keyword>
<dbReference type="RefSeq" id="WP_311786055.1">
    <property type="nucleotide sequence ID" value="NZ_JALDYY010000003.1"/>
</dbReference>
<dbReference type="GO" id="GO:0030632">
    <property type="term" value="P:D-alanine biosynthetic process"/>
    <property type="evidence" value="ECO:0007669"/>
    <property type="project" value="UniProtKB-UniRule"/>
</dbReference>
<dbReference type="InterPro" id="IPR011079">
    <property type="entry name" value="Ala_racemase_C"/>
</dbReference>
<evidence type="ECO:0000256" key="7">
    <source>
        <dbReference type="HAMAP-Rule" id="MF_01201"/>
    </source>
</evidence>
<organism evidence="11 12">
    <name type="scientific">Ferirhizobium litorale</name>
    <dbReference type="NCBI Taxonomy" id="2927786"/>
    <lineage>
        <taxon>Bacteria</taxon>
        <taxon>Pseudomonadati</taxon>
        <taxon>Pseudomonadota</taxon>
        <taxon>Alphaproteobacteria</taxon>
        <taxon>Hyphomicrobiales</taxon>
        <taxon>Rhizobiaceae</taxon>
        <taxon>Ferirhizobium</taxon>
    </lineage>
</organism>
<name>A0AAE3U1Q9_9HYPH</name>
<evidence type="ECO:0000256" key="2">
    <source>
        <dbReference type="ARBA" id="ARBA00001933"/>
    </source>
</evidence>
<dbReference type="PANTHER" id="PTHR30511">
    <property type="entry name" value="ALANINE RACEMASE"/>
    <property type="match status" value="1"/>
</dbReference>
<dbReference type="PROSITE" id="PS00395">
    <property type="entry name" value="ALANINE_RACEMASE"/>
    <property type="match status" value="1"/>
</dbReference>
<evidence type="ECO:0000256" key="8">
    <source>
        <dbReference type="PIRSR" id="PIRSR600821-50"/>
    </source>
</evidence>